<name>A0A372IU42_9BACT</name>
<dbReference type="EMBL" id="QVQT01000001">
    <property type="protein sequence ID" value="RFU18309.1"/>
    <property type="molecule type" value="Genomic_DNA"/>
</dbReference>
<dbReference type="Proteomes" id="UP000264702">
    <property type="component" value="Unassembled WGS sequence"/>
</dbReference>
<accession>A0A372IU42</accession>
<dbReference type="PROSITE" id="PS51257">
    <property type="entry name" value="PROKAR_LIPOPROTEIN"/>
    <property type="match status" value="1"/>
</dbReference>
<keyword evidence="1" id="KW-0732">Signal</keyword>
<keyword evidence="3" id="KW-1185">Reference proteome</keyword>
<gene>
    <name evidence="2" type="ORF">D0Y96_01690</name>
</gene>
<evidence type="ECO:0000256" key="1">
    <source>
        <dbReference type="SAM" id="SignalP"/>
    </source>
</evidence>
<protein>
    <submittedName>
        <fullName evidence="2">DUF3617 domain-containing protein</fullName>
    </submittedName>
</protein>
<evidence type="ECO:0000313" key="2">
    <source>
        <dbReference type="EMBL" id="RFU18309.1"/>
    </source>
</evidence>
<dbReference type="InterPro" id="IPR022061">
    <property type="entry name" value="DUF3617"/>
</dbReference>
<evidence type="ECO:0000313" key="3">
    <source>
        <dbReference type="Proteomes" id="UP000264702"/>
    </source>
</evidence>
<dbReference type="AlphaFoldDB" id="A0A372IU42"/>
<organism evidence="2 3">
    <name type="scientific">Paracidobacterium acidisoli</name>
    <dbReference type="NCBI Taxonomy" id="2303751"/>
    <lineage>
        <taxon>Bacteria</taxon>
        <taxon>Pseudomonadati</taxon>
        <taxon>Acidobacteriota</taxon>
        <taxon>Terriglobia</taxon>
        <taxon>Terriglobales</taxon>
        <taxon>Acidobacteriaceae</taxon>
        <taxon>Paracidobacterium</taxon>
    </lineage>
</organism>
<sequence length="189" mass="20432">MKMHLSVRLASTLAVAAGCLAGASLYAQTPPPIRMGLWESTNTITMTGLQLPPDVIEKLKAMGRSIPGSTPQTMTAQSCYTPEEWQKSMADARRHRDEQCTQNNLSFTSSKMVFDESCTTSRGDTTTGHFEMYFDDAEHAHGSGHFTTTGGQGSQAGHPLNIDMTVKGHFVSADCGEVKPGSPKIINHQ</sequence>
<feature type="chain" id="PRO_5016910491" evidence="1">
    <location>
        <begin position="28"/>
        <end position="189"/>
    </location>
</feature>
<proteinExistence type="predicted"/>
<comment type="caution">
    <text evidence="2">The sequence shown here is derived from an EMBL/GenBank/DDBJ whole genome shotgun (WGS) entry which is preliminary data.</text>
</comment>
<reference evidence="2 3" key="1">
    <citation type="submission" date="2018-08" db="EMBL/GenBank/DDBJ databases">
        <title>Acidipila sp. 4G-K13, an acidobacterium isolated from forest soil.</title>
        <authorList>
            <person name="Gao Z.-H."/>
            <person name="Qiu L.-H."/>
        </authorList>
    </citation>
    <scope>NUCLEOTIDE SEQUENCE [LARGE SCALE GENOMIC DNA]</scope>
    <source>
        <strain evidence="2 3">4G-K13</strain>
    </source>
</reference>
<dbReference type="Pfam" id="PF12276">
    <property type="entry name" value="DUF3617"/>
    <property type="match status" value="1"/>
</dbReference>
<feature type="signal peptide" evidence="1">
    <location>
        <begin position="1"/>
        <end position="27"/>
    </location>
</feature>